<keyword evidence="1" id="KW-0677">Repeat</keyword>
<keyword evidence="2" id="KW-0694">RNA-binding</keyword>
<gene>
    <name evidence="5" type="ORF">SHERM_09700</name>
</gene>
<dbReference type="SUPFAM" id="SSF54791">
    <property type="entry name" value="Eukaryotic type KH-domain (KH-domain type I)"/>
    <property type="match status" value="5"/>
</dbReference>
<dbReference type="SMART" id="SM00322">
    <property type="entry name" value="KH"/>
    <property type="match status" value="5"/>
</dbReference>
<dbReference type="Gene3D" id="3.30.1370.10">
    <property type="entry name" value="K Homology domain, type 1"/>
    <property type="match status" value="2"/>
</dbReference>
<proteinExistence type="predicted"/>
<dbReference type="EMBL" id="CACSLK010000984">
    <property type="protein sequence ID" value="CAA0806819.1"/>
    <property type="molecule type" value="Genomic_DNA"/>
</dbReference>
<feature type="compositionally biased region" description="Basic and acidic residues" evidence="3">
    <location>
        <begin position="150"/>
        <end position="173"/>
    </location>
</feature>
<comment type="caution">
    <text evidence="5">The sequence shown here is derived from an EMBL/GenBank/DDBJ whole genome shotgun (WGS) entry which is preliminary data.</text>
</comment>
<dbReference type="InterPro" id="IPR004087">
    <property type="entry name" value="KH_dom"/>
</dbReference>
<evidence type="ECO:0000313" key="5">
    <source>
        <dbReference type="EMBL" id="CAA0806819.1"/>
    </source>
</evidence>
<dbReference type="Pfam" id="PF00013">
    <property type="entry name" value="KH_1"/>
    <property type="match status" value="5"/>
</dbReference>
<keyword evidence="6" id="KW-1185">Reference proteome</keyword>
<feature type="domain" description="K Homology" evidence="4">
    <location>
        <begin position="232"/>
        <end position="307"/>
    </location>
</feature>
<dbReference type="Gene3D" id="3.30.310.210">
    <property type="match status" value="2"/>
</dbReference>
<feature type="domain" description="K Homology" evidence="4">
    <location>
        <begin position="458"/>
        <end position="533"/>
    </location>
</feature>
<dbReference type="CDD" id="cd22460">
    <property type="entry name" value="KH-I_PEPPER_rpt2_like"/>
    <property type="match status" value="2"/>
</dbReference>
<dbReference type="GO" id="GO:0003723">
    <property type="term" value="F:RNA binding"/>
    <property type="evidence" value="ECO:0007669"/>
    <property type="project" value="UniProtKB-UniRule"/>
</dbReference>
<dbReference type="PANTHER" id="PTHR10288">
    <property type="entry name" value="KH DOMAIN CONTAINING RNA BINDING PROTEIN"/>
    <property type="match status" value="1"/>
</dbReference>
<dbReference type="PROSITE" id="PS50084">
    <property type="entry name" value="KH_TYPE_1"/>
    <property type="match status" value="5"/>
</dbReference>
<feature type="compositionally biased region" description="Basic and acidic residues" evidence="3">
    <location>
        <begin position="182"/>
        <end position="200"/>
    </location>
</feature>
<feature type="domain" description="K Homology" evidence="4">
    <location>
        <begin position="662"/>
        <end position="732"/>
    </location>
</feature>
<sequence length="738" mass="79555">MEADSDGILCNCALPREKTPETIWNSRISNLSCCLLLAARNCLRPIVFLAGFGGMSTQVTPSKRPHDQTLTELSGRTKWQKSSVSDNVSPAGPSSSRVIRVLFSASKVGGIIGKGGSTISQIRQETGAKVRVEESIPGCDERVIIITGSGKDKESVSEQVKTESKETESHEKCEEPEEHGEADEKQAVPDDSRSENEKDSSSVQKALLVVFGKMVDILSDKNEGDEESINSITFVVRLLVFSGQVGSLLGKAGSVIKQMSSESGAHIRILPKDKLPSCASSSDELVQISGKRDAVRKALLCVSEQLLEKSPRNQDSFSAHVGGPPSHSFGPPSRRDRFPPPNRPFHGQGPPFSAGFHDFEPGMPGGPVNFPPEVLTFRLLCSEEKVGGVIGKGGSVVKALQNETGCEIKVQDGEGDSEDRIIIISGPAYPDDGISAPQDAVLRVQSRIFRAAPESKDKNMTAKLLVSSHQIGCLLGKGGSVIAEMRKSTRAYIRILGKDQVPKIASENEEVVQVNGELEVVQEALLQITSRLKSHFFRDLFPPFGQHSDPAFLDQGPPGPFPSYMGKREFSPTRAFPDRGPPFNKFEGPGGLPFHPHADHVPFGHDFPRSRIPPHMSERAVEPWGPQGPIEGAGPMGFPDYPGAPHRRFGGFPGGHQPAVITNTAVEVVVPRFVVPAIYGEDGGCLRQIREISDANVTIMDPKPGAEETLIKISGTPEQTNAAQSLIQAFVISETETS</sequence>
<evidence type="ECO:0000256" key="1">
    <source>
        <dbReference type="ARBA" id="ARBA00022737"/>
    </source>
</evidence>
<reference evidence="5" key="1">
    <citation type="submission" date="2019-12" db="EMBL/GenBank/DDBJ databases">
        <authorList>
            <person name="Scholes J."/>
        </authorList>
    </citation>
    <scope>NUCLEOTIDE SEQUENCE</scope>
</reference>
<feature type="region of interest" description="Disordered" evidence="3">
    <location>
        <begin position="312"/>
        <end position="367"/>
    </location>
</feature>
<dbReference type="OrthoDB" id="442947at2759"/>
<organism evidence="5 6">
    <name type="scientific">Striga hermonthica</name>
    <name type="common">Purple witchweed</name>
    <name type="synonym">Buchnera hermonthica</name>
    <dbReference type="NCBI Taxonomy" id="68872"/>
    <lineage>
        <taxon>Eukaryota</taxon>
        <taxon>Viridiplantae</taxon>
        <taxon>Streptophyta</taxon>
        <taxon>Embryophyta</taxon>
        <taxon>Tracheophyta</taxon>
        <taxon>Spermatophyta</taxon>
        <taxon>Magnoliopsida</taxon>
        <taxon>eudicotyledons</taxon>
        <taxon>Gunneridae</taxon>
        <taxon>Pentapetalae</taxon>
        <taxon>asterids</taxon>
        <taxon>lamiids</taxon>
        <taxon>Lamiales</taxon>
        <taxon>Orobanchaceae</taxon>
        <taxon>Buchnereae</taxon>
        <taxon>Striga</taxon>
    </lineage>
</organism>
<evidence type="ECO:0000256" key="3">
    <source>
        <dbReference type="SAM" id="MobiDB-lite"/>
    </source>
</evidence>
<evidence type="ECO:0000256" key="2">
    <source>
        <dbReference type="PROSITE-ProRule" id="PRU00117"/>
    </source>
</evidence>
<protein>
    <submittedName>
        <fullName evidence="5">RNA-binding KH domain-containing protein</fullName>
    </submittedName>
</protein>
<evidence type="ECO:0000259" key="4">
    <source>
        <dbReference type="SMART" id="SM00322"/>
    </source>
</evidence>
<feature type="domain" description="K Homology" evidence="4">
    <location>
        <begin position="373"/>
        <end position="446"/>
    </location>
</feature>
<dbReference type="InterPro" id="IPR004088">
    <property type="entry name" value="KH_dom_type_1"/>
</dbReference>
<accession>A0A9N7MCY6</accession>
<feature type="region of interest" description="Disordered" evidence="3">
    <location>
        <begin position="150"/>
        <end position="201"/>
    </location>
</feature>
<dbReference type="InterPro" id="IPR036612">
    <property type="entry name" value="KH_dom_type_1_sf"/>
</dbReference>
<dbReference type="Proteomes" id="UP001153555">
    <property type="component" value="Unassembled WGS sequence"/>
</dbReference>
<feature type="compositionally biased region" description="Low complexity" evidence="3">
    <location>
        <begin position="322"/>
        <end position="332"/>
    </location>
</feature>
<feature type="domain" description="K Homology" evidence="4">
    <location>
        <begin position="95"/>
        <end position="165"/>
    </location>
</feature>
<name>A0A9N7MCY6_STRHE</name>
<dbReference type="AlphaFoldDB" id="A0A9N7MCY6"/>
<evidence type="ECO:0000313" key="6">
    <source>
        <dbReference type="Proteomes" id="UP001153555"/>
    </source>
</evidence>